<dbReference type="PANTHER" id="PTHR43329">
    <property type="entry name" value="EPOXIDE HYDROLASE"/>
    <property type="match status" value="1"/>
</dbReference>
<evidence type="ECO:0000313" key="4">
    <source>
        <dbReference type="Proteomes" id="UP001354971"/>
    </source>
</evidence>
<sequence length="317" mass="35536">MTLPDPVRLKSHDIELAVRLGGPEDGIPLLLIHGWPELSYSWKPIWDHMVKAGFRVIAPDLKGFGDSDAPEDVKAYGIDEMTADLTGLLDTLGIEKAVWCGHDWGGIIMWQAACLVPERFMGAIGVNTPHLPRPSTPPSEAFMAMGGEDHYILQFQDPETVREAFEGQEAAFFNYIFAPPPPPELLDTLFPGVTHIIKNFKKHPGRAETDLIVGPKDRAVYAEAYAKTGAVTPTHVYRNFDRNWERMGGVDHRLSMPCLMIGADADFMLPPMLMQWMPALCSDLEKHVLEGCGHWTMWEKPDELAAYIEEWAVRRFG</sequence>
<dbReference type="SUPFAM" id="SSF53474">
    <property type="entry name" value="alpha/beta-Hydrolases"/>
    <property type="match status" value="1"/>
</dbReference>
<protein>
    <submittedName>
        <fullName evidence="3">Alpha/beta hydrolase</fullName>
    </submittedName>
</protein>
<evidence type="ECO:0000259" key="2">
    <source>
        <dbReference type="Pfam" id="PF00561"/>
    </source>
</evidence>
<dbReference type="RefSeq" id="WP_330199960.1">
    <property type="nucleotide sequence ID" value="NZ_JAZDRP010000011.1"/>
</dbReference>
<dbReference type="InterPro" id="IPR000639">
    <property type="entry name" value="Epox_hydrolase-like"/>
</dbReference>
<organism evidence="3 4">
    <name type="scientific">Hyphobacterium lacteum</name>
    <dbReference type="NCBI Taxonomy" id="3116575"/>
    <lineage>
        <taxon>Bacteria</taxon>
        <taxon>Pseudomonadati</taxon>
        <taxon>Pseudomonadota</taxon>
        <taxon>Alphaproteobacteria</taxon>
        <taxon>Maricaulales</taxon>
        <taxon>Maricaulaceae</taxon>
        <taxon>Hyphobacterium</taxon>
    </lineage>
</organism>
<accession>A0ABU7LTP2</accession>
<dbReference type="PRINTS" id="PR00412">
    <property type="entry name" value="EPOXHYDRLASE"/>
</dbReference>
<dbReference type="GO" id="GO:0016787">
    <property type="term" value="F:hydrolase activity"/>
    <property type="evidence" value="ECO:0007669"/>
    <property type="project" value="UniProtKB-KW"/>
</dbReference>
<dbReference type="PRINTS" id="PR00111">
    <property type="entry name" value="ABHYDROLASE"/>
</dbReference>
<comment type="caution">
    <text evidence="3">The sequence shown here is derived from an EMBL/GenBank/DDBJ whole genome shotgun (WGS) entry which is preliminary data.</text>
</comment>
<dbReference type="EMBL" id="JAZDRP010000011">
    <property type="protein sequence ID" value="MEE2527298.1"/>
    <property type="molecule type" value="Genomic_DNA"/>
</dbReference>
<dbReference type="InterPro" id="IPR029058">
    <property type="entry name" value="AB_hydrolase_fold"/>
</dbReference>
<feature type="domain" description="AB hydrolase-1" evidence="2">
    <location>
        <begin position="28"/>
        <end position="301"/>
    </location>
</feature>
<dbReference type="InterPro" id="IPR000073">
    <property type="entry name" value="AB_hydrolase_1"/>
</dbReference>
<keyword evidence="4" id="KW-1185">Reference proteome</keyword>
<dbReference type="Proteomes" id="UP001354971">
    <property type="component" value="Unassembled WGS sequence"/>
</dbReference>
<name>A0ABU7LTP2_9PROT</name>
<evidence type="ECO:0000256" key="1">
    <source>
        <dbReference type="ARBA" id="ARBA00022801"/>
    </source>
</evidence>
<dbReference type="Gene3D" id="3.40.50.1820">
    <property type="entry name" value="alpha/beta hydrolase"/>
    <property type="match status" value="1"/>
</dbReference>
<keyword evidence="1 3" id="KW-0378">Hydrolase</keyword>
<dbReference type="Pfam" id="PF00561">
    <property type="entry name" value="Abhydrolase_1"/>
    <property type="match status" value="1"/>
</dbReference>
<proteinExistence type="predicted"/>
<gene>
    <name evidence="3" type="ORF">V0U79_13105</name>
</gene>
<evidence type="ECO:0000313" key="3">
    <source>
        <dbReference type="EMBL" id="MEE2527298.1"/>
    </source>
</evidence>
<reference evidence="3 4" key="1">
    <citation type="submission" date="2024-01" db="EMBL/GenBank/DDBJ databases">
        <title>Hyphobacterium bacterium isolated from marine sediment.</title>
        <authorList>
            <person name="Zhao S."/>
        </authorList>
    </citation>
    <scope>NUCLEOTIDE SEQUENCE [LARGE SCALE GENOMIC DNA]</scope>
    <source>
        <strain evidence="4">HN65</strain>
    </source>
</reference>